<dbReference type="GO" id="GO:0005200">
    <property type="term" value="F:structural constituent of cytoskeleton"/>
    <property type="evidence" value="ECO:0007669"/>
    <property type="project" value="TreeGrafter"/>
</dbReference>
<dbReference type="InterPro" id="IPR050405">
    <property type="entry name" value="Intermediate_filament"/>
</dbReference>
<protein>
    <recommendedName>
        <fullName evidence="5">IF rod domain-containing protein</fullName>
    </recommendedName>
</protein>
<organism evidence="6 7">
    <name type="scientific">Dissostichus mawsoni</name>
    <name type="common">Antarctic cod</name>
    <dbReference type="NCBI Taxonomy" id="36200"/>
    <lineage>
        <taxon>Eukaryota</taxon>
        <taxon>Metazoa</taxon>
        <taxon>Chordata</taxon>
        <taxon>Craniata</taxon>
        <taxon>Vertebrata</taxon>
        <taxon>Euteleostomi</taxon>
        <taxon>Actinopterygii</taxon>
        <taxon>Neopterygii</taxon>
        <taxon>Teleostei</taxon>
        <taxon>Neoteleostei</taxon>
        <taxon>Acanthomorphata</taxon>
        <taxon>Eupercaria</taxon>
        <taxon>Perciformes</taxon>
        <taxon>Notothenioidei</taxon>
        <taxon>Nototheniidae</taxon>
        <taxon>Dissostichus</taxon>
    </lineage>
</organism>
<dbReference type="EMBL" id="JAAKFY010000022">
    <property type="protein sequence ID" value="KAF3838630.1"/>
    <property type="molecule type" value="Genomic_DNA"/>
</dbReference>
<keyword evidence="1" id="KW-0403">Intermediate filament</keyword>
<dbReference type="GO" id="GO:0005882">
    <property type="term" value="C:intermediate filament"/>
    <property type="evidence" value="ECO:0007669"/>
    <property type="project" value="UniProtKB-KW"/>
</dbReference>
<dbReference type="GO" id="GO:0045109">
    <property type="term" value="P:intermediate filament organization"/>
    <property type="evidence" value="ECO:0007669"/>
    <property type="project" value="TreeGrafter"/>
</dbReference>
<dbReference type="Proteomes" id="UP000518266">
    <property type="component" value="Unassembled WGS sequence"/>
</dbReference>
<dbReference type="Pfam" id="PF00038">
    <property type="entry name" value="Filament"/>
    <property type="match status" value="1"/>
</dbReference>
<keyword evidence="2 3" id="KW-0175">Coiled coil</keyword>
<reference evidence="6 7" key="1">
    <citation type="submission" date="2020-03" db="EMBL/GenBank/DDBJ databases">
        <title>Dissostichus mawsoni Genome sequencing and assembly.</title>
        <authorList>
            <person name="Park H."/>
        </authorList>
    </citation>
    <scope>NUCLEOTIDE SEQUENCE [LARGE SCALE GENOMIC DNA]</scope>
    <source>
        <strain evidence="6">DM0001</strain>
        <tissue evidence="6">Muscle</tissue>
    </source>
</reference>
<evidence type="ECO:0000259" key="5">
    <source>
        <dbReference type="SMART" id="SM01391"/>
    </source>
</evidence>
<dbReference type="SMART" id="SM01391">
    <property type="entry name" value="Filament"/>
    <property type="match status" value="1"/>
</dbReference>
<name>A0A7J5XNQ2_DISMA</name>
<feature type="coiled-coil region" evidence="3">
    <location>
        <begin position="256"/>
        <end position="315"/>
    </location>
</feature>
<sequence>MNLTAMAMLRVSSYRKLFEDESWSRNGGSSAQCAGGCRASVRGASIDECDCDDLDFVAAKALNKEGLSRFVQDRNVIGALNDRLVRVIELEENESLECQIVDLEEQLSRRQASSSSSTVVLPHFSLDAVVERLRRERDEILCDTEKRQKELERLVTEYEKAAQQRILLQQDRQDAVESMLEPDEGTTGAMRAITFGVPDITAALDVKEYYCQLAESLQFECGAASSAVVPRGDGKQLQVGGAAGSTVKDLSKMKDVSEVKKLLAELQKELAELEKCNEELEDEVEMKKAAYMDEIAELEGTLDEMRQQEEDFHVQMKEQCEDYKELLSEKMARDMEITAYRSDSHADESVGRRGVPVWPVTRESDWMLPLTWIRKQTKENRETHTWMKLKINAVWRPEPGGDNRSLADDLETPRKMELSKRGGRMGARR</sequence>
<dbReference type="PANTHER" id="PTHR45652">
    <property type="entry name" value="GLIAL FIBRILLARY ACIDIC PROTEIN"/>
    <property type="match status" value="1"/>
</dbReference>
<feature type="domain" description="IF rod" evidence="5">
    <location>
        <begin position="72"/>
        <end position="345"/>
    </location>
</feature>
<evidence type="ECO:0000256" key="3">
    <source>
        <dbReference type="SAM" id="Coils"/>
    </source>
</evidence>
<proteinExistence type="predicted"/>
<feature type="compositionally biased region" description="Basic and acidic residues" evidence="4">
    <location>
        <begin position="399"/>
        <end position="420"/>
    </location>
</feature>
<dbReference type="InterPro" id="IPR039008">
    <property type="entry name" value="IF_rod_dom"/>
</dbReference>
<evidence type="ECO:0000256" key="1">
    <source>
        <dbReference type="ARBA" id="ARBA00022754"/>
    </source>
</evidence>
<evidence type="ECO:0000256" key="2">
    <source>
        <dbReference type="ARBA" id="ARBA00023054"/>
    </source>
</evidence>
<feature type="coiled-coil region" evidence="3">
    <location>
        <begin position="86"/>
        <end position="113"/>
    </location>
</feature>
<dbReference type="OrthoDB" id="8925521at2759"/>
<dbReference type="SUPFAM" id="SSF64593">
    <property type="entry name" value="Intermediate filament protein, coiled coil region"/>
    <property type="match status" value="1"/>
</dbReference>
<dbReference type="Gene3D" id="1.20.5.170">
    <property type="match status" value="1"/>
</dbReference>
<dbReference type="GO" id="GO:0005737">
    <property type="term" value="C:cytoplasm"/>
    <property type="evidence" value="ECO:0007669"/>
    <property type="project" value="TreeGrafter"/>
</dbReference>
<dbReference type="PANTHER" id="PTHR45652:SF7">
    <property type="entry name" value="VIMENTIN-LIKE"/>
    <property type="match status" value="1"/>
</dbReference>
<keyword evidence="7" id="KW-1185">Reference proteome</keyword>
<accession>A0A7J5XNQ2</accession>
<dbReference type="AlphaFoldDB" id="A0A7J5XNQ2"/>
<feature type="region of interest" description="Disordered" evidence="4">
    <location>
        <begin position="395"/>
        <end position="429"/>
    </location>
</feature>
<comment type="caution">
    <text evidence="6">The sequence shown here is derived from an EMBL/GenBank/DDBJ whole genome shotgun (WGS) entry which is preliminary data.</text>
</comment>
<feature type="coiled-coil region" evidence="3">
    <location>
        <begin position="144"/>
        <end position="171"/>
    </location>
</feature>
<evidence type="ECO:0000256" key="4">
    <source>
        <dbReference type="SAM" id="MobiDB-lite"/>
    </source>
</evidence>
<evidence type="ECO:0000313" key="7">
    <source>
        <dbReference type="Proteomes" id="UP000518266"/>
    </source>
</evidence>
<evidence type="ECO:0000313" key="6">
    <source>
        <dbReference type="EMBL" id="KAF3838630.1"/>
    </source>
</evidence>
<gene>
    <name evidence="6" type="ORF">F7725_010398</name>
</gene>